<sequence>MTSDEQPVALDRLDRRILEELQLDGRLSNQALAERVGLSPSPCLRRVRALEQANVITGYRALVDARKLGYRLMALLHISMDRHTPERFANFEAKVAALPEVQECLMTTGQEVDYQLKITVEDMDDYQRLLLEHITPIKGVSGVHSNFVLRQVFGDRGAPVSQIHRLRSSGPGRRS</sequence>
<dbReference type="Proteomes" id="UP000322553">
    <property type="component" value="Chromosome"/>
</dbReference>
<reference evidence="1 2" key="1">
    <citation type="submission" date="2019-08" db="EMBL/GenBank/DDBJ databases">
        <title>Complete genome sequence of Kushneria sp. YCWA18, a halophilic phosphate-solubilizing bacterium isolated from Daqiao saltern in China.</title>
        <authorList>
            <person name="Du G.-X."/>
            <person name="Qu L.-Y."/>
        </authorList>
    </citation>
    <scope>NUCLEOTIDE SEQUENCE [LARGE SCALE GENOMIC DNA]</scope>
    <source>
        <strain evidence="1 2">YCWA18</strain>
    </source>
</reference>
<dbReference type="SUPFAM" id="SSF54909">
    <property type="entry name" value="Dimeric alpha+beta barrel"/>
    <property type="match status" value="1"/>
</dbReference>
<dbReference type="GO" id="GO:0005829">
    <property type="term" value="C:cytosol"/>
    <property type="evidence" value="ECO:0007669"/>
    <property type="project" value="TreeGrafter"/>
</dbReference>
<dbReference type="InterPro" id="IPR019888">
    <property type="entry name" value="Tscrpt_reg_AsnC-like"/>
</dbReference>
<dbReference type="PANTHER" id="PTHR30154">
    <property type="entry name" value="LEUCINE-RESPONSIVE REGULATORY PROTEIN"/>
    <property type="match status" value="1"/>
</dbReference>
<protein>
    <submittedName>
        <fullName evidence="1">Lrp/AsnC family transcriptional regulator</fullName>
    </submittedName>
</protein>
<dbReference type="AlphaFoldDB" id="A0A1S1NYE7"/>
<dbReference type="GO" id="GO:0043200">
    <property type="term" value="P:response to amino acid"/>
    <property type="evidence" value="ECO:0007669"/>
    <property type="project" value="TreeGrafter"/>
</dbReference>
<dbReference type="InterPro" id="IPR011008">
    <property type="entry name" value="Dimeric_a/b-barrel"/>
</dbReference>
<dbReference type="Gene3D" id="3.30.70.920">
    <property type="match status" value="1"/>
</dbReference>
<dbReference type="InterPro" id="IPR036388">
    <property type="entry name" value="WH-like_DNA-bd_sf"/>
</dbReference>
<dbReference type="InterPro" id="IPR036390">
    <property type="entry name" value="WH_DNA-bd_sf"/>
</dbReference>
<name>A0A1S1NYE7_9GAMM</name>
<dbReference type="PANTHER" id="PTHR30154:SF34">
    <property type="entry name" value="TRANSCRIPTIONAL REGULATOR AZLB"/>
    <property type="match status" value="1"/>
</dbReference>
<dbReference type="Pfam" id="PF01037">
    <property type="entry name" value="AsnC_trans_reg"/>
    <property type="match status" value="1"/>
</dbReference>
<dbReference type="FunFam" id="1.10.10.10:FF:000186">
    <property type="entry name" value="AsnC family transcriptional regulator"/>
    <property type="match status" value="1"/>
</dbReference>
<proteinExistence type="predicted"/>
<dbReference type="PRINTS" id="PR00033">
    <property type="entry name" value="HTHASNC"/>
</dbReference>
<dbReference type="PROSITE" id="PS50956">
    <property type="entry name" value="HTH_ASNC_2"/>
    <property type="match status" value="1"/>
</dbReference>
<evidence type="ECO:0000313" key="2">
    <source>
        <dbReference type="Proteomes" id="UP000322553"/>
    </source>
</evidence>
<dbReference type="Gene3D" id="1.10.10.10">
    <property type="entry name" value="Winged helix-like DNA-binding domain superfamily/Winged helix DNA-binding domain"/>
    <property type="match status" value="1"/>
</dbReference>
<dbReference type="GO" id="GO:0043565">
    <property type="term" value="F:sequence-specific DNA binding"/>
    <property type="evidence" value="ECO:0007669"/>
    <property type="project" value="InterPro"/>
</dbReference>
<dbReference type="EMBL" id="CP043420">
    <property type="protein sequence ID" value="QEL10756.1"/>
    <property type="molecule type" value="Genomic_DNA"/>
</dbReference>
<dbReference type="CDD" id="cd00090">
    <property type="entry name" value="HTH_ARSR"/>
    <property type="match status" value="1"/>
</dbReference>
<keyword evidence="2" id="KW-1185">Reference proteome</keyword>
<accession>A0A1S1NYE7</accession>
<dbReference type="KEGG" id="kuy:FY550_06230"/>
<dbReference type="InterPro" id="IPR000485">
    <property type="entry name" value="AsnC-type_HTH_dom"/>
</dbReference>
<evidence type="ECO:0000313" key="1">
    <source>
        <dbReference type="EMBL" id="QEL10756.1"/>
    </source>
</evidence>
<gene>
    <name evidence="1" type="ORF">FY550_06230</name>
</gene>
<dbReference type="GO" id="GO:0006355">
    <property type="term" value="P:regulation of DNA-templated transcription"/>
    <property type="evidence" value="ECO:0007669"/>
    <property type="project" value="UniProtKB-ARBA"/>
</dbReference>
<dbReference type="SMART" id="SM00344">
    <property type="entry name" value="HTH_ASNC"/>
    <property type="match status" value="1"/>
</dbReference>
<dbReference type="RefSeq" id="WP_070976751.1">
    <property type="nucleotide sequence ID" value="NZ_CP043420.1"/>
</dbReference>
<dbReference type="InterPro" id="IPR019887">
    <property type="entry name" value="Tscrpt_reg_AsnC/Lrp_C"/>
</dbReference>
<dbReference type="Pfam" id="PF13412">
    <property type="entry name" value="HTH_24"/>
    <property type="match status" value="1"/>
</dbReference>
<dbReference type="InterPro" id="IPR011991">
    <property type="entry name" value="ArsR-like_HTH"/>
</dbReference>
<dbReference type="STRING" id="657387.BH688_02465"/>
<dbReference type="OrthoDB" id="8590699at2"/>
<dbReference type="SUPFAM" id="SSF46785">
    <property type="entry name" value="Winged helix' DNA-binding domain"/>
    <property type="match status" value="1"/>
</dbReference>
<organism evidence="1 2">
    <name type="scientific">Kushneria phosphatilytica</name>
    <dbReference type="NCBI Taxonomy" id="657387"/>
    <lineage>
        <taxon>Bacteria</taxon>
        <taxon>Pseudomonadati</taxon>
        <taxon>Pseudomonadota</taxon>
        <taxon>Gammaproteobacteria</taxon>
        <taxon>Oceanospirillales</taxon>
        <taxon>Halomonadaceae</taxon>
        <taxon>Kushneria</taxon>
    </lineage>
</organism>